<dbReference type="EMBL" id="JAHRIP010075831">
    <property type="protein sequence ID" value="MEQ2310563.1"/>
    <property type="molecule type" value="Genomic_DNA"/>
</dbReference>
<keyword evidence="2" id="KW-1185">Reference proteome</keyword>
<comment type="caution">
    <text evidence="1">The sequence shown here is derived from an EMBL/GenBank/DDBJ whole genome shotgun (WGS) entry which is preliminary data.</text>
</comment>
<evidence type="ECO:0000313" key="1">
    <source>
        <dbReference type="EMBL" id="MEQ2310563.1"/>
    </source>
</evidence>
<proteinExistence type="predicted"/>
<organism evidence="1 2">
    <name type="scientific">Ameca splendens</name>
    <dbReference type="NCBI Taxonomy" id="208324"/>
    <lineage>
        <taxon>Eukaryota</taxon>
        <taxon>Metazoa</taxon>
        <taxon>Chordata</taxon>
        <taxon>Craniata</taxon>
        <taxon>Vertebrata</taxon>
        <taxon>Euteleostomi</taxon>
        <taxon>Actinopterygii</taxon>
        <taxon>Neopterygii</taxon>
        <taxon>Teleostei</taxon>
        <taxon>Neoteleostei</taxon>
        <taxon>Acanthomorphata</taxon>
        <taxon>Ovalentaria</taxon>
        <taxon>Atherinomorphae</taxon>
        <taxon>Cyprinodontiformes</taxon>
        <taxon>Goodeidae</taxon>
        <taxon>Ameca</taxon>
    </lineage>
</organism>
<gene>
    <name evidence="1" type="ORF">AMECASPLE_010318</name>
</gene>
<sequence>MSSKYLRMEDLLAINLMFLRFKSPACSRIQKASPHFVGEPPTHCIRAAGVLKYNREPESYCLNIITSLLEIQQPRNSPIKCGYCGKNPCPSLDLTWIQDPKIAPRFCCTQRQHLFQTLVKNRFLFGAGCEWNICNLMTENDKPAKERRGMFCQSKKIEDRNKFTTGLKSGLGTQMDLRTGSNHTSQHVAETSKYPVSNIHFDSLGF</sequence>
<evidence type="ECO:0000313" key="2">
    <source>
        <dbReference type="Proteomes" id="UP001469553"/>
    </source>
</evidence>
<name>A0ABV0ZZA2_9TELE</name>
<accession>A0ABV0ZZA2</accession>
<dbReference type="Proteomes" id="UP001469553">
    <property type="component" value="Unassembled WGS sequence"/>
</dbReference>
<protein>
    <submittedName>
        <fullName evidence="1">Uncharacterized protein</fullName>
    </submittedName>
</protein>
<reference evidence="1 2" key="1">
    <citation type="submission" date="2021-06" db="EMBL/GenBank/DDBJ databases">
        <authorList>
            <person name="Palmer J.M."/>
        </authorList>
    </citation>
    <scope>NUCLEOTIDE SEQUENCE [LARGE SCALE GENOMIC DNA]</scope>
    <source>
        <strain evidence="1 2">AS_MEX2019</strain>
        <tissue evidence="1">Muscle</tissue>
    </source>
</reference>